<organism evidence="1 2">
    <name type="scientific">Bordetella genomosp. 9</name>
    <dbReference type="NCBI Taxonomy" id="1416803"/>
    <lineage>
        <taxon>Bacteria</taxon>
        <taxon>Pseudomonadati</taxon>
        <taxon>Pseudomonadota</taxon>
        <taxon>Betaproteobacteria</taxon>
        <taxon>Burkholderiales</taxon>
        <taxon>Alcaligenaceae</taxon>
        <taxon>Bordetella</taxon>
    </lineage>
</organism>
<dbReference type="EMBL" id="NEVJ01000001">
    <property type="protein sequence ID" value="OZI26682.1"/>
    <property type="molecule type" value="Genomic_DNA"/>
</dbReference>
<dbReference type="OrthoDB" id="8641415at2"/>
<dbReference type="AlphaFoldDB" id="A0A261RPS6"/>
<sequence>MSALPTFREPDVISATVDEVMEVLRRPSAWDSDHHTRMWWVQRIDAQGLMDDPDLHDKAAYITAVARDTTQWTADLRKRLEAAIEQEIAEWPAS</sequence>
<keyword evidence="2" id="KW-1185">Reference proteome</keyword>
<dbReference type="Proteomes" id="UP000216857">
    <property type="component" value="Unassembled WGS sequence"/>
</dbReference>
<gene>
    <name evidence="1" type="ORF">CAL26_05005</name>
</gene>
<accession>A0A261RPS6</accession>
<proteinExistence type="predicted"/>
<comment type="caution">
    <text evidence="1">The sequence shown here is derived from an EMBL/GenBank/DDBJ whole genome shotgun (WGS) entry which is preliminary data.</text>
</comment>
<name>A0A261RPS6_9BORD</name>
<protein>
    <submittedName>
        <fullName evidence="1">Uncharacterized protein</fullName>
    </submittedName>
</protein>
<evidence type="ECO:0000313" key="2">
    <source>
        <dbReference type="Proteomes" id="UP000216857"/>
    </source>
</evidence>
<dbReference type="RefSeq" id="WP_094845775.1">
    <property type="nucleotide sequence ID" value="NZ_NEVJ01000001.1"/>
</dbReference>
<reference evidence="1" key="1">
    <citation type="submission" date="2017-05" db="EMBL/GenBank/DDBJ databases">
        <title>Complete and WGS of Bordetella genogroups.</title>
        <authorList>
            <person name="Spilker T."/>
            <person name="Lipuma J."/>
        </authorList>
    </citation>
    <scope>NUCLEOTIDE SEQUENCE</scope>
    <source>
        <strain evidence="1">AU21707</strain>
    </source>
</reference>
<evidence type="ECO:0000313" key="1">
    <source>
        <dbReference type="EMBL" id="OZI26682.1"/>
    </source>
</evidence>